<name>A0ACA8DFU1_9ENTR</name>
<evidence type="ECO:0000313" key="1">
    <source>
        <dbReference type="EMBL" id="AST82907.1"/>
    </source>
</evidence>
<protein>
    <submittedName>
        <fullName evidence="1">Uncharacterized protein</fullName>
    </submittedName>
</protein>
<dbReference type="EMBL" id="CP022698">
    <property type="protein sequence ID" value="AST82907.1"/>
    <property type="molecule type" value="Genomic_DNA"/>
</dbReference>
<sequence length="63" mass="7154">MLCAWIFVGTSRSVAGVKNKKLQLADAIWRKEYIVPPHCLLMNSSKENWRLGLIILAVKQSVK</sequence>
<dbReference type="Proteomes" id="UP000215286">
    <property type="component" value="Plasmid pAUSMDU8141-3"/>
</dbReference>
<reference evidence="1" key="1">
    <citation type="submission" date="2017-08" db="EMBL/GenBank/DDBJ databases">
        <title>Real-time genomic and epidemiological investigation of a multi-institutional outbreak of KPC-producing Enterobacteriaceae reveals complex transmission dynamics and informs management responses.</title>
        <authorList>
            <person name="Kwong J.C."/>
            <person name="Lane C."/>
            <person name="Romanes F."/>
            <person name="Goncalves da Silva A."/>
            <person name="Easton M."/>
            <person name="Cronin K."/>
            <person name="Waters M.J."/>
            <person name="Tomita T."/>
            <person name="Stevens K."/>
            <person name="Schultz M.B."/>
            <person name="Baines S.L."/>
            <person name="Sherry N.L."/>
            <person name="Carter G."/>
            <person name="Mu A."/>
            <person name="Sait M."/>
            <person name="Ballard S.A."/>
            <person name="Seemann T."/>
            <person name="Stinear T.P."/>
            <person name="Howden B.P."/>
        </authorList>
    </citation>
    <scope>NUCLEOTIDE SEQUENCE</scope>
    <source>
        <strain evidence="1">AUSMDU00008141</strain>
        <plasmid evidence="1">pAUSMDU8141-3</plasmid>
    </source>
</reference>
<organism evidence="1 2">
    <name type="scientific">Citrobacter farmeri</name>
    <dbReference type="NCBI Taxonomy" id="67824"/>
    <lineage>
        <taxon>Bacteria</taxon>
        <taxon>Pseudomonadati</taxon>
        <taxon>Pseudomonadota</taxon>
        <taxon>Gammaproteobacteria</taxon>
        <taxon>Enterobacterales</taxon>
        <taxon>Enterobacteriaceae</taxon>
        <taxon>Citrobacter</taxon>
    </lineage>
</organism>
<accession>A0ACA8DFU1</accession>
<keyword evidence="1" id="KW-0614">Plasmid</keyword>
<keyword evidence="2" id="KW-1185">Reference proteome</keyword>
<gene>
    <name evidence="1" type="ORF">CI104_28200</name>
</gene>
<evidence type="ECO:0000313" key="2">
    <source>
        <dbReference type="Proteomes" id="UP000215286"/>
    </source>
</evidence>
<proteinExistence type="predicted"/>
<geneLocation type="plasmid" evidence="1 2">
    <name>pAUSMDU8141-3</name>
</geneLocation>